<organism evidence="1 2">
    <name type="scientific">Gossypium harknessii</name>
    <dbReference type="NCBI Taxonomy" id="34285"/>
    <lineage>
        <taxon>Eukaryota</taxon>
        <taxon>Viridiplantae</taxon>
        <taxon>Streptophyta</taxon>
        <taxon>Embryophyta</taxon>
        <taxon>Tracheophyta</taxon>
        <taxon>Spermatophyta</taxon>
        <taxon>Magnoliopsida</taxon>
        <taxon>eudicotyledons</taxon>
        <taxon>Gunneridae</taxon>
        <taxon>Pentapetalae</taxon>
        <taxon>rosids</taxon>
        <taxon>malvids</taxon>
        <taxon>Malvales</taxon>
        <taxon>Malvaceae</taxon>
        <taxon>Malvoideae</taxon>
        <taxon>Gossypium</taxon>
    </lineage>
</organism>
<sequence length="166" mass="18993">CGGSCVSLLSGFSRDEVGVIPEGCSVESNVDVDIPLNQCFWECFGDRVISTNKNEANTQSYEAWDVGKIIAKEKINKEAMYRAPKSLWFINEEVSFVALNEEFILVKFGSIEDRTRILNLMLWLFDQCLFAMLPFIKGQELDAYEFNITPFLLRIYNIPLEHMDSV</sequence>
<feature type="non-terminal residue" evidence="1">
    <location>
        <position position="1"/>
    </location>
</feature>
<protein>
    <submittedName>
        <fullName evidence="1">Uncharacterized protein</fullName>
    </submittedName>
</protein>
<gene>
    <name evidence="1" type="ORF">Gohar_004422</name>
</gene>
<dbReference type="EMBL" id="JABFAD010000008">
    <property type="protein sequence ID" value="MBA0804861.1"/>
    <property type="molecule type" value="Genomic_DNA"/>
</dbReference>
<dbReference type="OrthoDB" id="960225at2759"/>
<evidence type="ECO:0000313" key="1">
    <source>
        <dbReference type="EMBL" id="MBA0804861.1"/>
    </source>
</evidence>
<proteinExistence type="predicted"/>
<reference evidence="1 2" key="1">
    <citation type="journal article" date="2019" name="Genome Biol. Evol.">
        <title>Insights into the evolution of the New World diploid cottons (Gossypium, subgenus Houzingenia) based on genome sequencing.</title>
        <authorList>
            <person name="Grover C.E."/>
            <person name="Arick M.A. 2nd"/>
            <person name="Thrash A."/>
            <person name="Conover J.L."/>
            <person name="Sanders W.S."/>
            <person name="Peterson D.G."/>
            <person name="Frelichowski J.E."/>
            <person name="Scheffler J.A."/>
            <person name="Scheffler B.E."/>
            <person name="Wendel J.F."/>
        </authorList>
    </citation>
    <scope>NUCLEOTIDE SEQUENCE [LARGE SCALE GENOMIC DNA]</scope>
    <source>
        <strain evidence="1">0</strain>
        <tissue evidence="1">Leaf</tissue>
    </source>
</reference>
<name>A0A7J9H4R6_9ROSI</name>
<dbReference type="Proteomes" id="UP000593560">
    <property type="component" value="Unassembled WGS sequence"/>
</dbReference>
<keyword evidence="2" id="KW-1185">Reference proteome</keyword>
<comment type="caution">
    <text evidence="1">The sequence shown here is derived from an EMBL/GenBank/DDBJ whole genome shotgun (WGS) entry which is preliminary data.</text>
</comment>
<feature type="non-terminal residue" evidence="1">
    <location>
        <position position="166"/>
    </location>
</feature>
<dbReference type="AlphaFoldDB" id="A0A7J9H4R6"/>
<evidence type="ECO:0000313" key="2">
    <source>
        <dbReference type="Proteomes" id="UP000593560"/>
    </source>
</evidence>
<accession>A0A7J9H4R6</accession>